<dbReference type="Gene3D" id="3.40.50.300">
    <property type="entry name" value="P-loop containing nucleotide triphosphate hydrolases"/>
    <property type="match status" value="1"/>
</dbReference>
<organism evidence="1">
    <name type="scientific">Thermogladius calderae</name>
    <dbReference type="NCBI Taxonomy" id="1200300"/>
    <lineage>
        <taxon>Archaea</taxon>
        <taxon>Thermoproteota</taxon>
        <taxon>Thermoprotei</taxon>
        <taxon>Desulfurococcales</taxon>
        <taxon>Desulfurococcaceae</taxon>
        <taxon>Thermogladius</taxon>
    </lineage>
</organism>
<reference evidence="1" key="1">
    <citation type="journal article" date="2020" name="mSystems">
        <title>Genome- and Community-Level Interaction Insights into Carbon Utilization and Element Cycling Functions of Hydrothermarchaeota in Hydrothermal Sediment.</title>
        <authorList>
            <person name="Zhou Z."/>
            <person name="Liu Y."/>
            <person name="Xu W."/>
            <person name="Pan J."/>
            <person name="Luo Z.H."/>
            <person name="Li M."/>
        </authorList>
    </citation>
    <scope>NUCLEOTIDE SEQUENCE [LARGE SCALE GENOMIC DNA]</scope>
    <source>
        <strain evidence="1">SpSt-110</strain>
    </source>
</reference>
<accession>A0A7J3XXU4</accession>
<evidence type="ECO:0000313" key="1">
    <source>
        <dbReference type="EMBL" id="HHP67527.1"/>
    </source>
</evidence>
<dbReference type="InterPro" id="IPR027417">
    <property type="entry name" value="P-loop_NTPase"/>
</dbReference>
<sequence>MKILIAGILAFESGKTTLALGLAREFKSRGFSVGYLKPVAGHNGWFQQDTVEYTTATGVLVGHDAYVVASELGLTSEIPILNPLDILTLPLDPFLDDFTLRRYLDYMTSSLRTAVLARFSKIGESGLANNYFVVGENVSRLSTVSLAIYNTVRSAIGGKGSYSEISTRELEDLMNNPETYEEIDRTTSLLQKREILLVEGYNDVSAPTPLSCESDYAIAVAPTRAALYDGSKYCRGIQVLSPNRPWLVRTVSVLELIGKPLRKFNIPPETSGAEFKRSVSDIVDSIIGKA</sequence>
<proteinExistence type="predicted"/>
<dbReference type="AlphaFoldDB" id="A0A7J3XXU4"/>
<gene>
    <name evidence="1" type="ORF">ENM60_01855</name>
</gene>
<name>A0A7J3XXU4_9CREN</name>
<comment type="caution">
    <text evidence="1">The sequence shown here is derived from an EMBL/GenBank/DDBJ whole genome shotgun (WGS) entry which is preliminary data.</text>
</comment>
<dbReference type="SUPFAM" id="SSF52540">
    <property type="entry name" value="P-loop containing nucleoside triphosphate hydrolases"/>
    <property type="match status" value="1"/>
</dbReference>
<dbReference type="EMBL" id="DRYK01000027">
    <property type="protein sequence ID" value="HHP67527.1"/>
    <property type="molecule type" value="Genomic_DNA"/>
</dbReference>
<protein>
    <submittedName>
        <fullName evidence="1">ATPase</fullName>
    </submittedName>
</protein>